<dbReference type="InterPro" id="IPR000160">
    <property type="entry name" value="GGDEF_dom"/>
</dbReference>
<evidence type="ECO:0000313" key="6">
    <source>
        <dbReference type="EMBL" id="RUO74806.1"/>
    </source>
</evidence>
<dbReference type="EC" id="2.7.7.65" evidence="2"/>
<evidence type="ECO:0000256" key="3">
    <source>
        <dbReference type="ARBA" id="ARBA00034247"/>
    </source>
</evidence>
<accession>A0A432ZA28</accession>
<dbReference type="InterPro" id="IPR048435">
    <property type="entry name" value="MASE6"/>
</dbReference>
<dbReference type="PROSITE" id="PS50887">
    <property type="entry name" value="GGDEF"/>
    <property type="match status" value="1"/>
</dbReference>
<dbReference type="SUPFAM" id="SSF55073">
    <property type="entry name" value="Nucleotide cyclase"/>
    <property type="match status" value="1"/>
</dbReference>
<protein>
    <recommendedName>
        <fullName evidence="2">diguanylate cyclase</fullName>
        <ecNumber evidence="2">2.7.7.65</ecNumber>
    </recommendedName>
</protein>
<feature type="transmembrane region" description="Helical" evidence="4">
    <location>
        <begin position="76"/>
        <end position="96"/>
    </location>
</feature>
<comment type="catalytic activity">
    <reaction evidence="3">
        <text>2 GTP = 3',3'-c-di-GMP + 2 diphosphate</text>
        <dbReference type="Rhea" id="RHEA:24898"/>
        <dbReference type="ChEBI" id="CHEBI:33019"/>
        <dbReference type="ChEBI" id="CHEBI:37565"/>
        <dbReference type="ChEBI" id="CHEBI:58805"/>
        <dbReference type="EC" id="2.7.7.65"/>
    </reaction>
</comment>
<dbReference type="FunFam" id="3.30.70.270:FF:000001">
    <property type="entry name" value="Diguanylate cyclase domain protein"/>
    <property type="match status" value="1"/>
</dbReference>
<comment type="caution">
    <text evidence="6">The sequence shown here is derived from an EMBL/GenBank/DDBJ whole genome shotgun (WGS) entry which is preliminary data.</text>
</comment>
<feature type="domain" description="GGDEF" evidence="5">
    <location>
        <begin position="225"/>
        <end position="354"/>
    </location>
</feature>
<dbReference type="Proteomes" id="UP000287022">
    <property type="component" value="Unassembled WGS sequence"/>
</dbReference>
<dbReference type="GO" id="GO:0043709">
    <property type="term" value="P:cell adhesion involved in single-species biofilm formation"/>
    <property type="evidence" value="ECO:0007669"/>
    <property type="project" value="TreeGrafter"/>
</dbReference>
<dbReference type="STRING" id="1122124.GCA_000423165_00294"/>
<dbReference type="CDD" id="cd01949">
    <property type="entry name" value="GGDEF"/>
    <property type="match status" value="1"/>
</dbReference>
<keyword evidence="7" id="KW-1185">Reference proteome</keyword>
<name>A0A432ZA28_9GAMM</name>
<feature type="transmembrane region" description="Helical" evidence="4">
    <location>
        <begin position="102"/>
        <end position="119"/>
    </location>
</feature>
<reference evidence="7" key="1">
    <citation type="journal article" date="2018" name="Front. Microbiol.">
        <title>Genome-Based Analysis Reveals the Taxonomy and Diversity of the Family Idiomarinaceae.</title>
        <authorList>
            <person name="Liu Y."/>
            <person name="Lai Q."/>
            <person name="Shao Z."/>
        </authorList>
    </citation>
    <scope>NUCLEOTIDE SEQUENCE [LARGE SCALE GENOMIC DNA]</scope>
    <source>
        <strain evidence="7">c121</strain>
    </source>
</reference>
<dbReference type="GO" id="GO:0052621">
    <property type="term" value="F:diguanylate cyclase activity"/>
    <property type="evidence" value="ECO:0007669"/>
    <property type="project" value="UniProtKB-EC"/>
</dbReference>
<keyword evidence="4" id="KW-0812">Transmembrane</keyword>
<dbReference type="EMBL" id="PIQE01000001">
    <property type="protein sequence ID" value="RUO74806.1"/>
    <property type="molecule type" value="Genomic_DNA"/>
</dbReference>
<feature type="transmembrane region" description="Helical" evidence="4">
    <location>
        <begin position="126"/>
        <end position="146"/>
    </location>
</feature>
<evidence type="ECO:0000256" key="1">
    <source>
        <dbReference type="ARBA" id="ARBA00001946"/>
    </source>
</evidence>
<dbReference type="InterPro" id="IPR050469">
    <property type="entry name" value="Diguanylate_Cyclase"/>
</dbReference>
<sequence length="371" mass="41733">MSYHMRNNSINDPQDPLYRRVQFLRALLWVMFVSFLLLGCINQFLFAKPTLALYHFISSTLALAGTAWLRRRPSDTSVISLVVALATATLLVLYIVRSAGQGYALYWLSIYPPIVFFLLGRTWGYILSILVIGGCLTYVNQVAALWQPAPFTLRSLLNILTATAALIVILRHIEKTRAEAFHYLEKHNQKLEYIATTDPLTSLANRAKLDRALGNALRMRRQNDESFCLILGDIDHFKTINDVHGHPIGDVILIEMAQLLRNSVRNSDLIGRWGGEEFLLVLPNTDCDQAKMLAEKLRNTIAAFKFRNGIHITSSFGVACVRSDDDATSLMQRVDQALYAAKTSGRNRTVTDAELTEVELTTDQRATNMTP</sequence>
<dbReference type="InterPro" id="IPR043128">
    <property type="entry name" value="Rev_trsase/Diguanyl_cyclase"/>
</dbReference>
<feature type="transmembrane region" description="Helical" evidence="4">
    <location>
        <begin position="152"/>
        <end position="170"/>
    </location>
</feature>
<dbReference type="Pfam" id="PF20966">
    <property type="entry name" value="MASE6"/>
    <property type="match status" value="1"/>
</dbReference>
<keyword evidence="4" id="KW-0472">Membrane</keyword>
<dbReference type="Pfam" id="PF00990">
    <property type="entry name" value="GGDEF"/>
    <property type="match status" value="1"/>
</dbReference>
<organism evidence="6 7">
    <name type="scientific">Pseudidiomarina sediminum</name>
    <dbReference type="NCBI Taxonomy" id="431675"/>
    <lineage>
        <taxon>Bacteria</taxon>
        <taxon>Pseudomonadati</taxon>
        <taxon>Pseudomonadota</taxon>
        <taxon>Gammaproteobacteria</taxon>
        <taxon>Alteromonadales</taxon>
        <taxon>Idiomarinaceae</taxon>
        <taxon>Pseudidiomarina</taxon>
    </lineage>
</organism>
<feature type="transmembrane region" description="Helical" evidence="4">
    <location>
        <begin position="26"/>
        <end position="46"/>
    </location>
</feature>
<dbReference type="AlphaFoldDB" id="A0A432ZA28"/>
<gene>
    <name evidence="6" type="ORF">CWI80_05600</name>
</gene>
<evidence type="ECO:0000313" key="7">
    <source>
        <dbReference type="Proteomes" id="UP000287022"/>
    </source>
</evidence>
<feature type="transmembrane region" description="Helical" evidence="4">
    <location>
        <begin position="52"/>
        <end position="69"/>
    </location>
</feature>
<dbReference type="Gene3D" id="3.30.70.270">
    <property type="match status" value="1"/>
</dbReference>
<evidence type="ECO:0000256" key="2">
    <source>
        <dbReference type="ARBA" id="ARBA00012528"/>
    </source>
</evidence>
<comment type="cofactor">
    <cofactor evidence="1">
        <name>Mg(2+)</name>
        <dbReference type="ChEBI" id="CHEBI:18420"/>
    </cofactor>
</comment>
<proteinExistence type="predicted"/>
<dbReference type="PANTHER" id="PTHR45138">
    <property type="entry name" value="REGULATORY COMPONENTS OF SENSORY TRANSDUCTION SYSTEM"/>
    <property type="match status" value="1"/>
</dbReference>
<dbReference type="GO" id="GO:1902201">
    <property type="term" value="P:negative regulation of bacterial-type flagellum-dependent cell motility"/>
    <property type="evidence" value="ECO:0007669"/>
    <property type="project" value="TreeGrafter"/>
</dbReference>
<dbReference type="PANTHER" id="PTHR45138:SF9">
    <property type="entry name" value="DIGUANYLATE CYCLASE DGCM-RELATED"/>
    <property type="match status" value="1"/>
</dbReference>
<keyword evidence="4" id="KW-1133">Transmembrane helix</keyword>
<evidence type="ECO:0000259" key="5">
    <source>
        <dbReference type="PROSITE" id="PS50887"/>
    </source>
</evidence>
<evidence type="ECO:0000256" key="4">
    <source>
        <dbReference type="SAM" id="Phobius"/>
    </source>
</evidence>
<dbReference type="GO" id="GO:0005886">
    <property type="term" value="C:plasma membrane"/>
    <property type="evidence" value="ECO:0007669"/>
    <property type="project" value="TreeGrafter"/>
</dbReference>
<dbReference type="NCBIfam" id="TIGR00254">
    <property type="entry name" value="GGDEF"/>
    <property type="match status" value="1"/>
</dbReference>
<dbReference type="InterPro" id="IPR029787">
    <property type="entry name" value="Nucleotide_cyclase"/>
</dbReference>
<dbReference type="SMART" id="SM00267">
    <property type="entry name" value="GGDEF"/>
    <property type="match status" value="1"/>
</dbReference>